<evidence type="ECO:0000259" key="7">
    <source>
        <dbReference type="Pfam" id="PF03772"/>
    </source>
</evidence>
<dbReference type="NCBIfam" id="TIGR00360">
    <property type="entry name" value="ComEC_N-term"/>
    <property type="match status" value="1"/>
</dbReference>
<name>A0A644SY71_9ZZZZ</name>
<dbReference type="GO" id="GO:0005886">
    <property type="term" value="C:plasma membrane"/>
    <property type="evidence" value="ECO:0007669"/>
    <property type="project" value="UniProtKB-SubCell"/>
</dbReference>
<accession>A0A644SY71</accession>
<feature type="domain" description="ComEC/Rec2-related protein" evidence="7">
    <location>
        <begin position="260"/>
        <end position="519"/>
    </location>
</feature>
<dbReference type="InterPro" id="IPR052159">
    <property type="entry name" value="Competence_DNA_uptake"/>
</dbReference>
<dbReference type="AlphaFoldDB" id="A0A644SY71"/>
<dbReference type="EMBL" id="VSSQ01000010">
    <property type="protein sequence ID" value="MPL59638.1"/>
    <property type="molecule type" value="Genomic_DNA"/>
</dbReference>
<feature type="transmembrane region" description="Helical" evidence="6">
    <location>
        <begin position="284"/>
        <end position="306"/>
    </location>
</feature>
<evidence type="ECO:0000256" key="3">
    <source>
        <dbReference type="ARBA" id="ARBA00022692"/>
    </source>
</evidence>
<feature type="transmembrane region" description="Helical" evidence="6">
    <location>
        <begin position="502"/>
        <end position="521"/>
    </location>
</feature>
<protein>
    <recommendedName>
        <fullName evidence="7">ComEC/Rec2-related protein domain-containing protein</fullName>
    </recommendedName>
</protein>
<keyword evidence="2" id="KW-1003">Cell membrane</keyword>
<feature type="transmembrane region" description="Helical" evidence="6">
    <location>
        <begin position="312"/>
        <end position="335"/>
    </location>
</feature>
<dbReference type="InterPro" id="IPR004477">
    <property type="entry name" value="ComEC_N"/>
</dbReference>
<sequence length="550" mass="58621">MDFSWKAFFRDCAGRVAFGLSRTAPVVWVALSAAFGFYPARAARSLNVCRIFEWACGASICACVLGGVSVSLLGLPGGMRNRGWAAKGGGRGPRRGPRFRKPEAGTALAFGLVLGASAALAETAYAPPKELSRFAASAFAGRLESDSRLSVSGNTILQLRLDGIDVSTPAWRASLEWPKSKAQVFLVAQGKRSFSKGMMLAATGISPVDLEQALFYAPAKALNPGSFSSFIFSVRSIAVRFFAERLEKVTGGAFPLAQALLLGIRDELDPWIPRLFRAAGCAHILALSGQHLSILCSIAGLFLVRVLKRRDLAAAAVPVVAILFTWIAGAGPSLFRAAIMSVTAAAARRLDRPQQGVSTLALAFCLALALSPPGARSLSFVLSYGAMLGLFLFSARWENLLWRIPSLAAKPLAAALATLGCTAFVSLPRFGHLALGGLIASALAGPLVLAFMWLILGAVILGSFLPFLDSIFAGLHEFLQKALLFVMEMGSRLPILEPKKGTGTFALLLVIALFNLFVYAYPYVEYALGAVRQARKGLIPTRRELHDDSL</sequence>
<evidence type="ECO:0000256" key="6">
    <source>
        <dbReference type="SAM" id="Phobius"/>
    </source>
</evidence>
<feature type="transmembrane region" description="Helical" evidence="6">
    <location>
        <begin position="356"/>
        <end position="372"/>
    </location>
</feature>
<feature type="transmembrane region" description="Helical" evidence="6">
    <location>
        <begin position="104"/>
        <end position="125"/>
    </location>
</feature>
<dbReference type="PANTHER" id="PTHR30619:SF1">
    <property type="entry name" value="RECOMBINATION PROTEIN 2"/>
    <property type="match status" value="1"/>
</dbReference>
<keyword evidence="4 6" id="KW-1133">Transmembrane helix</keyword>
<reference evidence="8" key="1">
    <citation type="submission" date="2019-08" db="EMBL/GenBank/DDBJ databases">
        <authorList>
            <person name="Kucharzyk K."/>
            <person name="Murdoch R.W."/>
            <person name="Higgins S."/>
            <person name="Loffler F."/>
        </authorList>
    </citation>
    <scope>NUCLEOTIDE SEQUENCE</scope>
</reference>
<keyword evidence="3 6" id="KW-0812">Transmembrane</keyword>
<evidence type="ECO:0000313" key="8">
    <source>
        <dbReference type="EMBL" id="MPL59638.1"/>
    </source>
</evidence>
<dbReference type="PANTHER" id="PTHR30619">
    <property type="entry name" value="DNA INTERNALIZATION/COMPETENCE PROTEIN COMEC/REC2"/>
    <property type="match status" value="1"/>
</dbReference>
<keyword evidence="5 6" id="KW-0472">Membrane</keyword>
<feature type="transmembrane region" description="Helical" evidence="6">
    <location>
        <begin position="51"/>
        <end position="75"/>
    </location>
</feature>
<evidence type="ECO:0000256" key="5">
    <source>
        <dbReference type="ARBA" id="ARBA00023136"/>
    </source>
</evidence>
<feature type="transmembrane region" description="Helical" evidence="6">
    <location>
        <begin position="407"/>
        <end position="427"/>
    </location>
</feature>
<evidence type="ECO:0000256" key="1">
    <source>
        <dbReference type="ARBA" id="ARBA00004651"/>
    </source>
</evidence>
<organism evidence="8">
    <name type="scientific">bioreactor metagenome</name>
    <dbReference type="NCBI Taxonomy" id="1076179"/>
    <lineage>
        <taxon>unclassified sequences</taxon>
        <taxon>metagenomes</taxon>
        <taxon>ecological metagenomes</taxon>
    </lineage>
</organism>
<comment type="subcellular location">
    <subcellularLocation>
        <location evidence="1">Cell membrane</location>
        <topology evidence="1">Multi-pass membrane protein</topology>
    </subcellularLocation>
</comment>
<dbReference type="Pfam" id="PF03772">
    <property type="entry name" value="Competence"/>
    <property type="match status" value="1"/>
</dbReference>
<comment type="caution">
    <text evidence="8">The sequence shown here is derived from an EMBL/GenBank/DDBJ whole genome shotgun (WGS) entry which is preliminary data.</text>
</comment>
<evidence type="ECO:0000256" key="2">
    <source>
        <dbReference type="ARBA" id="ARBA00022475"/>
    </source>
</evidence>
<proteinExistence type="predicted"/>
<evidence type="ECO:0000256" key="4">
    <source>
        <dbReference type="ARBA" id="ARBA00022989"/>
    </source>
</evidence>
<feature type="transmembrane region" description="Helical" evidence="6">
    <location>
        <begin position="20"/>
        <end position="39"/>
    </location>
</feature>
<gene>
    <name evidence="8" type="ORF">SDC9_05193</name>
</gene>
<feature type="transmembrane region" description="Helical" evidence="6">
    <location>
        <begin position="378"/>
        <end position="395"/>
    </location>
</feature>
<feature type="transmembrane region" description="Helical" evidence="6">
    <location>
        <begin position="447"/>
        <end position="468"/>
    </location>
</feature>